<dbReference type="AlphaFoldDB" id="A0A815V1L0"/>
<dbReference type="EMBL" id="CAJNOQ010024203">
    <property type="protein sequence ID" value="CAF1524897.1"/>
    <property type="molecule type" value="Genomic_DNA"/>
</dbReference>
<dbReference type="EMBL" id="CAJNOK010006194">
    <property type="protein sequence ID" value="CAF0996206.1"/>
    <property type="molecule type" value="Genomic_DNA"/>
</dbReference>
<dbReference type="Proteomes" id="UP000682733">
    <property type="component" value="Unassembled WGS sequence"/>
</dbReference>
<dbReference type="Proteomes" id="UP000681722">
    <property type="component" value="Unassembled WGS sequence"/>
</dbReference>
<dbReference type="Proteomes" id="UP000663829">
    <property type="component" value="Unassembled WGS sequence"/>
</dbReference>
<comment type="caution">
    <text evidence="2">The sequence shown here is derived from an EMBL/GenBank/DDBJ whole genome shotgun (WGS) entry which is preliminary data.</text>
</comment>
<evidence type="ECO:0000313" key="1">
    <source>
        <dbReference type="EMBL" id="CAF0996206.1"/>
    </source>
</evidence>
<dbReference type="EMBL" id="CAJOBA010006201">
    <property type="protein sequence ID" value="CAF3765945.1"/>
    <property type="molecule type" value="Genomic_DNA"/>
</dbReference>
<accession>A0A815V1L0</accession>
<proteinExistence type="predicted"/>
<organism evidence="2 5">
    <name type="scientific">Didymodactylos carnosus</name>
    <dbReference type="NCBI Taxonomy" id="1234261"/>
    <lineage>
        <taxon>Eukaryota</taxon>
        <taxon>Metazoa</taxon>
        <taxon>Spiralia</taxon>
        <taxon>Gnathifera</taxon>
        <taxon>Rotifera</taxon>
        <taxon>Eurotatoria</taxon>
        <taxon>Bdelloidea</taxon>
        <taxon>Philodinida</taxon>
        <taxon>Philodinidae</taxon>
        <taxon>Didymodactylos</taxon>
    </lineage>
</organism>
<evidence type="ECO:0000313" key="3">
    <source>
        <dbReference type="EMBL" id="CAF3765945.1"/>
    </source>
</evidence>
<reference evidence="2" key="1">
    <citation type="submission" date="2021-02" db="EMBL/GenBank/DDBJ databases">
        <authorList>
            <person name="Nowell W R."/>
        </authorList>
    </citation>
    <scope>NUCLEOTIDE SEQUENCE</scope>
</reference>
<dbReference type="Proteomes" id="UP000677228">
    <property type="component" value="Unassembled WGS sequence"/>
</dbReference>
<evidence type="ECO:0000313" key="5">
    <source>
        <dbReference type="Proteomes" id="UP000663829"/>
    </source>
</evidence>
<name>A0A815V1L0_9BILA</name>
<evidence type="ECO:0000313" key="4">
    <source>
        <dbReference type="EMBL" id="CAF4383804.1"/>
    </source>
</evidence>
<dbReference type="EMBL" id="CAJOBC010089761">
    <property type="protein sequence ID" value="CAF4383804.1"/>
    <property type="molecule type" value="Genomic_DNA"/>
</dbReference>
<protein>
    <submittedName>
        <fullName evidence="2">Uncharacterized protein</fullName>
    </submittedName>
</protein>
<keyword evidence="5" id="KW-1185">Reference proteome</keyword>
<evidence type="ECO:0000313" key="2">
    <source>
        <dbReference type="EMBL" id="CAF1524897.1"/>
    </source>
</evidence>
<gene>
    <name evidence="2" type="ORF">GPM918_LOCUS37727</name>
    <name evidence="1" type="ORF">OVA965_LOCUS14325</name>
    <name evidence="4" type="ORF">SRO942_LOCUS38500</name>
    <name evidence="3" type="ORF">TMI583_LOCUS14328</name>
</gene>
<sequence>MDEQIARNMQITYRKRIGLSKIKFKQGQLLCFRCHEYKSKILKDKTIDHKDKSSFKQTPALFPRLLRREFTPLPRPATVDSDVSSSSEKLTPLKAVKENRHVQQSANRKSAKNIPNEIFQVVGIPPLADIQDCVECSSTKPSEIVSNFFDGDEDDQATWTVWKRVDKKVDLQRITGNIQSLFDVLDNQ</sequence>